<feature type="domain" description="PPM-type phosphatase" evidence="1">
    <location>
        <begin position="2"/>
        <end position="242"/>
    </location>
</feature>
<dbReference type="Proteomes" id="UP001305702">
    <property type="component" value="Chromosome"/>
</dbReference>
<dbReference type="Gene3D" id="3.60.40.10">
    <property type="entry name" value="PPM-type phosphatase domain"/>
    <property type="match status" value="1"/>
</dbReference>
<dbReference type="SMART" id="SM00331">
    <property type="entry name" value="PP2C_SIG"/>
    <property type="match status" value="1"/>
</dbReference>
<name>A0AA96LGU3_9BACL</name>
<gene>
    <name evidence="2" type="ORF">MJA45_11840</name>
</gene>
<dbReference type="InterPro" id="IPR015655">
    <property type="entry name" value="PP2C"/>
</dbReference>
<evidence type="ECO:0000259" key="1">
    <source>
        <dbReference type="PROSITE" id="PS51746"/>
    </source>
</evidence>
<dbReference type="Pfam" id="PF13672">
    <property type="entry name" value="PP2C_2"/>
    <property type="match status" value="1"/>
</dbReference>
<dbReference type="SMART" id="SM00332">
    <property type="entry name" value="PP2Cc"/>
    <property type="match status" value="1"/>
</dbReference>
<dbReference type="InterPro" id="IPR036457">
    <property type="entry name" value="PPM-type-like_dom_sf"/>
</dbReference>
<evidence type="ECO:0000313" key="2">
    <source>
        <dbReference type="EMBL" id="WNQ13672.1"/>
    </source>
</evidence>
<dbReference type="NCBIfam" id="NF033484">
    <property type="entry name" value="Stp1_PP2C_phos"/>
    <property type="match status" value="1"/>
</dbReference>
<reference evidence="2 3" key="1">
    <citation type="submission" date="2022-02" db="EMBL/GenBank/DDBJ databases">
        <title>Paenibacillus sp. MBLB1776 Whole Genome Shotgun Sequencing.</title>
        <authorList>
            <person name="Hwang C.Y."/>
            <person name="Cho E.-S."/>
            <person name="Seo M.-J."/>
        </authorList>
    </citation>
    <scope>NUCLEOTIDE SEQUENCE [LARGE SCALE GENOMIC DNA]</scope>
    <source>
        <strain evidence="2 3">MBLB1776</strain>
    </source>
</reference>
<dbReference type="KEGG" id="paun:MJA45_11840"/>
<dbReference type="GO" id="GO:0004722">
    <property type="term" value="F:protein serine/threonine phosphatase activity"/>
    <property type="evidence" value="ECO:0007669"/>
    <property type="project" value="InterPro"/>
</dbReference>
<dbReference type="PANTHER" id="PTHR47992">
    <property type="entry name" value="PROTEIN PHOSPHATASE"/>
    <property type="match status" value="1"/>
</dbReference>
<dbReference type="AlphaFoldDB" id="A0AA96LGU3"/>
<dbReference type="InterPro" id="IPR001932">
    <property type="entry name" value="PPM-type_phosphatase-like_dom"/>
</dbReference>
<dbReference type="SUPFAM" id="SSF81606">
    <property type="entry name" value="PP2C-like"/>
    <property type="match status" value="1"/>
</dbReference>
<protein>
    <submittedName>
        <fullName evidence="2">Stp1/IreP family PP2C-type Ser/Thr phosphatase</fullName>
    </submittedName>
</protein>
<dbReference type="PROSITE" id="PS51746">
    <property type="entry name" value="PPM_2"/>
    <property type="match status" value="1"/>
</dbReference>
<evidence type="ECO:0000313" key="3">
    <source>
        <dbReference type="Proteomes" id="UP001305702"/>
    </source>
</evidence>
<accession>A0AA96LGU3</accession>
<dbReference type="RefSeq" id="WP_315607454.1">
    <property type="nucleotide sequence ID" value="NZ_CP130318.1"/>
</dbReference>
<organism evidence="2 3">
    <name type="scientific">Paenibacillus aurantius</name>
    <dbReference type="NCBI Taxonomy" id="2918900"/>
    <lineage>
        <taxon>Bacteria</taxon>
        <taxon>Bacillati</taxon>
        <taxon>Bacillota</taxon>
        <taxon>Bacilli</taxon>
        <taxon>Bacillales</taxon>
        <taxon>Paenibacillaceae</taxon>
        <taxon>Paenibacillus</taxon>
    </lineage>
</organism>
<keyword evidence="3" id="KW-1185">Reference proteome</keyword>
<sequence length="251" mass="27151">MITASRTDVGRVRPVNEDRAYAQSDLNGFALALVADGMGGHQAGDIASQMTIDLMREGMEGLHSGMTPEERAELIRYAVLATNRKVFEFADGRDQFQGMGTTLLVAVADPARVTLGHVGDSRAYLCRSGRMVQLTEDHTLVNALIKSGQITPEEAEHHPRRNMIIRALGTEATLEVDILHHEWAEGDILLLCSDGLSGLVNDRRISDILNGAGSLKEKADQLIHSALEAGGDDNITAVLVSNEPGDSDKKR</sequence>
<dbReference type="EMBL" id="CP130318">
    <property type="protein sequence ID" value="WNQ13672.1"/>
    <property type="molecule type" value="Genomic_DNA"/>
</dbReference>
<proteinExistence type="predicted"/>
<dbReference type="CDD" id="cd00143">
    <property type="entry name" value="PP2Cc"/>
    <property type="match status" value="1"/>
</dbReference>